<comment type="caution">
    <text evidence="2">The sequence shown here is derived from an EMBL/GenBank/DDBJ whole genome shotgun (WGS) entry which is preliminary data.</text>
</comment>
<name>A0A8X6QZL8_NEPPI</name>
<accession>A0A8X6QZL8</accession>
<reference evidence="2" key="1">
    <citation type="submission" date="2020-08" db="EMBL/GenBank/DDBJ databases">
        <title>Multicomponent nature underlies the extraordinary mechanical properties of spider dragline silk.</title>
        <authorList>
            <person name="Kono N."/>
            <person name="Nakamura H."/>
            <person name="Mori M."/>
            <person name="Yoshida Y."/>
            <person name="Ohtoshi R."/>
            <person name="Malay A.D."/>
            <person name="Moran D.A.P."/>
            <person name="Tomita M."/>
            <person name="Numata K."/>
            <person name="Arakawa K."/>
        </authorList>
    </citation>
    <scope>NUCLEOTIDE SEQUENCE</scope>
</reference>
<evidence type="ECO:0000313" key="2">
    <source>
        <dbReference type="EMBL" id="GFU60991.1"/>
    </source>
</evidence>
<evidence type="ECO:0000256" key="1">
    <source>
        <dbReference type="SAM" id="MobiDB-lite"/>
    </source>
</evidence>
<feature type="region of interest" description="Disordered" evidence="1">
    <location>
        <begin position="193"/>
        <end position="216"/>
    </location>
</feature>
<evidence type="ECO:0000313" key="3">
    <source>
        <dbReference type="Proteomes" id="UP000887013"/>
    </source>
</evidence>
<dbReference type="Proteomes" id="UP000887013">
    <property type="component" value="Unassembled WGS sequence"/>
</dbReference>
<keyword evidence="3" id="KW-1185">Reference proteome</keyword>
<feature type="compositionally biased region" description="Basic and acidic residues" evidence="1">
    <location>
        <begin position="28"/>
        <end position="50"/>
    </location>
</feature>
<gene>
    <name evidence="2" type="ORF">NPIL_498981</name>
</gene>
<dbReference type="AlphaFoldDB" id="A0A8X6QZL8"/>
<sequence>MVNVDQVRIYHPRERDEGVVETDGMDGEGSRAEQVESEYSKGLDKEEIYKKKQWRSKRMISEGSTEYSNKHESQHQSKKRPPVRMNWRERSEPSSLVENNEVKGRPHESCKWRKRLIPVSLTLGPGTRKMTRREAADESGVLSRRGKRKIYDLRPSNGLRSTDSEINTKYRIIKLLTTTTQTLRLDTYEIKKREPQKEKKRNKRKKAGQKRGATESENEICKLHSVWDVPEDELRRAEQEKERPLFADCLLPVPVYNARGHRRRYYI</sequence>
<feature type="region of interest" description="Disordered" evidence="1">
    <location>
        <begin position="1"/>
        <end position="102"/>
    </location>
</feature>
<dbReference type="EMBL" id="BMAW01040781">
    <property type="protein sequence ID" value="GFU60991.1"/>
    <property type="molecule type" value="Genomic_DNA"/>
</dbReference>
<organism evidence="2 3">
    <name type="scientific">Nephila pilipes</name>
    <name type="common">Giant wood spider</name>
    <name type="synonym">Nephila maculata</name>
    <dbReference type="NCBI Taxonomy" id="299642"/>
    <lineage>
        <taxon>Eukaryota</taxon>
        <taxon>Metazoa</taxon>
        <taxon>Ecdysozoa</taxon>
        <taxon>Arthropoda</taxon>
        <taxon>Chelicerata</taxon>
        <taxon>Arachnida</taxon>
        <taxon>Araneae</taxon>
        <taxon>Araneomorphae</taxon>
        <taxon>Entelegynae</taxon>
        <taxon>Araneoidea</taxon>
        <taxon>Nephilidae</taxon>
        <taxon>Nephila</taxon>
    </lineage>
</organism>
<protein>
    <submittedName>
        <fullName evidence="2">Uncharacterized protein</fullName>
    </submittedName>
</protein>
<feature type="compositionally biased region" description="Basic residues" evidence="1">
    <location>
        <begin position="198"/>
        <end position="209"/>
    </location>
</feature>
<proteinExistence type="predicted"/>